<sequence length="375" mass="41483">MMFEIKWKAGDVTWLPLAQVEKLEALLGYLETVGVESVKELPLGKGVLPSDQPELIVAGIRFGPVSNKKTKGFTRRTRNQPGATTYTWKPHPTLPNTYGLVPYRSRQSSRRTQSSMSTIFTTIKSRPITGTGDWIVNSTFQYLRCVGPHILLSTDVVTGEEWVFSAMQVGMFHSHDADVRKGITGKPTPAGYSQWSSNWVAEGRPDGFMWENSEGIMMGGDREAVDLEMLQVGFSDCFMEESVLEFLAGAPGHKLFSPEQIALYDRLVMISASRSASHEERVVKRGNAKRARELDADEKPDTETAIKKLKFTKVKAEEVKPAAETKAAAEAKPEVTPEQLAAKKLKREAKSKAKKEKKAAESKKTGATEAMDVDA</sequence>
<name>A0AAD7P0R7_9AGAR</name>
<feature type="compositionally biased region" description="Basic residues" evidence="1">
    <location>
        <begin position="343"/>
        <end position="357"/>
    </location>
</feature>
<proteinExistence type="predicted"/>
<feature type="region of interest" description="Disordered" evidence="1">
    <location>
        <begin position="319"/>
        <end position="375"/>
    </location>
</feature>
<reference evidence="2" key="1">
    <citation type="submission" date="2023-03" db="EMBL/GenBank/DDBJ databases">
        <title>Massive genome expansion in bonnet fungi (Mycena s.s.) driven by repeated elements and novel gene families across ecological guilds.</title>
        <authorList>
            <consortium name="Lawrence Berkeley National Laboratory"/>
            <person name="Harder C.B."/>
            <person name="Miyauchi S."/>
            <person name="Viragh M."/>
            <person name="Kuo A."/>
            <person name="Thoen E."/>
            <person name="Andreopoulos B."/>
            <person name="Lu D."/>
            <person name="Skrede I."/>
            <person name="Drula E."/>
            <person name="Henrissat B."/>
            <person name="Morin E."/>
            <person name="Kohler A."/>
            <person name="Barry K."/>
            <person name="LaButti K."/>
            <person name="Morin E."/>
            <person name="Salamov A."/>
            <person name="Lipzen A."/>
            <person name="Mereny Z."/>
            <person name="Hegedus B."/>
            <person name="Baldrian P."/>
            <person name="Stursova M."/>
            <person name="Weitz H."/>
            <person name="Taylor A."/>
            <person name="Grigoriev I.V."/>
            <person name="Nagy L.G."/>
            <person name="Martin F."/>
            <person name="Kauserud H."/>
        </authorList>
    </citation>
    <scope>NUCLEOTIDE SEQUENCE</scope>
    <source>
        <strain evidence="2">CBHHK182m</strain>
    </source>
</reference>
<keyword evidence="3" id="KW-1185">Reference proteome</keyword>
<feature type="compositionally biased region" description="Basic and acidic residues" evidence="1">
    <location>
        <begin position="290"/>
        <end position="300"/>
    </location>
</feature>
<dbReference type="Proteomes" id="UP001215598">
    <property type="component" value="Unassembled WGS sequence"/>
</dbReference>
<dbReference type="AlphaFoldDB" id="A0AAD7P0R7"/>
<evidence type="ECO:0000313" key="2">
    <source>
        <dbReference type="EMBL" id="KAJ7782919.1"/>
    </source>
</evidence>
<protein>
    <submittedName>
        <fullName evidence="2">Uncharacterized protein</fullName>
    </submittedName>
</protein>
<accession>A0AAD7P0R7</accession>
<gene>
    <name evidence="2" type="ORF">B0H16DRAFT_1447159</name>
</gene>
<organism evidence="2 3">
    <name type="scientific">Mycena metata</name>
    <dbReference type="NCBI Taxonomy" id="1033252"/>
    <lineage>
        <taxon>Eukaryota</taxon>
        <taxon>Fungi</taxon>
        <taxon>Dikarya</taxon>
        <taxon>Basidiomycota</taxon>
        <taxon>Agaricomycotina</taxon>
        <taxon>Agaricomycetes</taxon>
        <taxon>Agaricomycetidae</taxon>
        <taxon>Agaricales</taxon>
        <taxon>Marasmiineae</taxon>
        <taxon>Mycenaceae</taxon>
        <taxon>Mycena</taxon>
    </lineage>
</organism>
<feature type="compositionally biased region" description="Basic and acidic residues" evidence="1">
    <location>
        <begin position="319"/>
        <end position="335"/>
    </location>
</feature>
<feature type="region of interest" description="Disordered" evidence="1">
    <location>
        <begin position="281"/>
        <end position="300"/>
    </location>
</feature>
<comment type="caution">
    <text evidence="2">The sequence shown here is derived from an EMBL/GenBank/DDBJ whole genome shotgun (WGS) entry which is preliminary data.</text>
</comment>
<evidence type="ECO:0000313" key="3">
    <source>
        <dbReference type="Proteomes" id="UP001215598"/>
    </source>
</evidence>
<evidence type="ECO:0000256" key="1">
    <source>
        <dbReference type="SAM" id="MobiDB-lite"/>
    </source>
</evidence>
<dbReference type="EMBL" id="JARKIB010000003">
    <property type="protein sequence ID" value="KAJ7782919.1"/>
    <property type="molecule type" value="Genomic_DNA"/>
</dbReference>